<dbReference type="Gene3D" id="3.40.50.980">
    <property type="match status" value="2"/>
</dbReference>
<reference evidence="2" key="1">
    <citation type="submission" date="2020-05" db="EMBL/GenBank/DDBJ databases">
        <title>Sulfur intermediates as new biogeochemical hubs in an aquatic model microbial ecosystem.</title>
        <authorList>
            <person name="Vigneron A."/>
        </authorList>
    </citation>
    <scope>NUCLEOTIDE SEQUENCE</scope>
    <source>
        <strain evidence="2">Bin.250</strain>
    </source>
</reference>
<evidence type="ECO:0000313" key="3">
    <source>
        <dbReference type="Proteomes" id="UP000754644"/>
    </source>
</evidence>
<protein>
    <submittedName>
        <fullName evidence="2">AMP-binding protein</fullName>
    </submittedName>
</protein>
<evidence type="ECO:0000259" key="1">
    <source>
        <dbReference type="Pfam" id="PF00501"/>
    </source>
</evidence>
<dbReference type="PROSITE" id="PS00455">
    <property type="entry name" value="AMP_BINDING"/>
    <property type="match status" value="1"/>
</dbReference>
<name>A0A972VXZ7_9GAMM</name>
<dbReference type="InterPro" id="IPR020845">
    <property type="entry name" value="AMP-binding_CS"/>
</dbReference>
<sequence>MTISLPECCETTPDLLDAAASSFGDKVFVDDNGLSYSFNTIRQQCRRVAAALIASGFSAGDRAAIWAPNIHQWVTAALAIQYAGGVLVTINTRYKGAEAAQILRSGQVSTLFCIGHFLDQDYPGLLAEQSLPDLHQTIVIGQSSVQTQTTWDDFCQQGEDYLAQHGPELVDRRARAVQANDISDLLFTSGTTGSPKGVMTAHGQNLATFRQWTEILGLNADDRYLVINPFFHSFGYKAGILACLMRGATLLPHQVFDADIILARIQHEAITVLPGPPTLFQSLLASPNRQN</sequence>
<comment type="caution">
    <text evidence="2">The sequence shown here is derived from an EMBL/GenBank/DDBJ whole genome shotgun (WGS) entry which is preliminary data.</text>
</comment>
<evidence type="ECO:0000313" key="2">
    <source>
        <dbReference type="EMBL" id="NQV66364.1"/>
    </source>
</evidence>
<dbReference type="InterPro" id="IPR050237">
    <property type="entry name" value="ATP-dep_AMP-bd_enzyme"/>
</dbReference>
<feature type="non-terminal residue" evidence="2">
    <location>
        <position position="291"/>
    </location>
</feature>
<dbReference type="InterPro" id="IPR000873">
    <property type="entry name" value="AMP-dep_synth/lig_dom"/>
</dbReference>
<dbReference type="SUPFAM" id="SSF56801">
    <property type="entry name" value="Acetyl-CoA synthetase-like"/>
    <property type="match status" value="1"/>
</dbReference>
<dbReference type="PANTHER" id="PTHR43767">
    <property type="entry name" value="LONG-CHAIN-FATTY-ACID--COA LIGASE"/>
    <property type="match status" value="1"/>
</dbReference>
<dbReference type="PANTHER" id="PTHR43767:SF1">
    <property type="entry name" value="NONRIBOSOMAL PEPTIDE SYNTHASE PES1 (EUROFUNG)-RELATED"/>
    <property type="match status" value="1"/>
</dbReference>
<dbReference type="AlphaFoldDB" id="A0A972VXZ7"/>
<gene>
    <name evidence="2" type="ORF">HQ497_13465</name>
</gene>
<dbReference type="EMBL" id="JABMOJ010000505">
    <property type="protein sequence ID" value="NQV66364.1"/>
    <property type="molecule type" value="Genomic_DNA"/>
</dbReference>
<proteinExistence type="predicted"/>
<accession>A0A972VXZ7</accession>
<dbReference type="Pfam" id="PF00501">
    <property type="entry name" value="AMP-binding"/>
    <property type="match status" value="1"/>
</dbReference>
<dbReference type="Proteomes" id="UP000754644">
    <property type="component" value="Unassembled WGS sequence"/>
</dbReference>
<feature type="domain" description="AMP-dependent synthetase/ligase" evidence="1">
    <location>
        <begin position="17"/>
        <end position="289"/>
    </location>
</feature>
<organism evidence="2 3">
    <name type="scientific">SAR86 cluster bacterium</name>
    <dbReference type="NCBI Taxonomy" id="2030880"/>
    <lineage>
        <taxon>Bacteria</taxon>
        <taxon>Pseudomonadati</taxon>
        <taxon>Pseudomonadota</taxon>
        <taxon>Gammaproteobacteria</taxon>
        <taxon>SAR86 cluster</taxon>
    </lineage>
</organism>